<dbReference type="InterPro" id="IPR043136">
    <property type="entry name" value="B30.2/SPRY_sf"/>
</dbReference>
<dbReference type="PROSITE" id="PS50188">
    <property type="entry name" value="B302_SPRY"/>
    <property type="match status" value="1"/>
</dbReference>
<dbReference type="PRINTS" id="PR01407">
    <property type="entry name" value="BUTYPHLNCDUF"/>
</dbReference>
<dbReference type="InterPro" id="IPR013320">
    <property type="entry name" value="ConA-like_dom_sf"/>
</dbReference>
<dbReference type="InterPro" id="IPR001870">
    <property type="entry name" value="B30.2/SPRY"/>
</dbReference>
<evidence type="ECO:0000313" key="4">
    <source>
        <dbReference type="Proteomes" id="UP001652741"/>
    </source>
</evidence>
<dbReference type="SMART" id="SM00368">
    <property type="entry name" value="LRR_RI"/>
    <property type="match status" value="2"/>
</dbReference>
<accession>A0ABM3ECD3</accession>
<keyword evidence="4" id="KW-1185">Reference proteome</keyword>
<dbReference type="Gene3D" id="2.60.120.920">
    <property type="match status" value="1"/>
</dbReference>
<dbReference type="SUPFAM" id="SSF49899">
    <property type="entry name" value="Concanavalin A-like lectins/glucanases"/>
    <property type="match status" value="1"/>
</dbReference>
<dbReference type="GeneID" id="123733351"/>
<dbReference type="SUPFAM" id="SSF52047">
    <property type="entry name" value="RNI-like"/>
    <property type="match status" value="1"/>
</dbReference>
<dbReference type="CDD" id="cd16040">
    <property type="entry name" value="SPRY_PRY_SNTX"/>
    <property type="match status" value="1"/>
</dbReference>
<dbReference type="Gene3D" id="3.80.10.10">
    <property type="entry name" value="Ribonuclease Inhibitor"/>
    <property type="match status" value="1"/>
</dbReference>
<dbReference type="InterPro" id="IPR003879">
    <property type="entry name" value="Butyrophylin_SPRY"/>
</dbReference>
<dbReference type="SMART" id="SM00589">
    <property type="entry name" value="PRY"/>
    <property type="match status" value="1"/>
</dbReference>
<keyword evidence="2" id="KW-0677">Repeat</keyword>
<dbReference type="SMART" id="SM00449">
    <property type="entry name" value="SPRY"/>
    <property type="match status" value="1"/>
</dbReference>
<dbReference type="InterPro" id="IPR032675">
    <property type="entry name" value="LRR_dom_sf"/>
</dbReference>
<dbReference type="Pfam" id="PF00622">
    <property type="entry name" value="SPRY"/>
    <property type="match status" value="1"/>
</dbReference>
<dbReference type="RefSeq" id="XP_045568730.1">
    <property type="nucleotide sequence ID" value="XM_045712774.1"/>
</dbReference>
<evidence type="ECO:0000259" key="3">
    <source>
        <dbReference type="PROSITE" id="PS50188"/>
    </source>
</evidence>
<keyword evidence="1" id="KW-0433">Leucine-rich repeat</keyword>
<dbReference type="InterPro" id="IPR003877">
    <property type="entry name" value="SPRY_dom"/>
</dbReference>
<feature type="non-terminal residue" evidence="5">
    <location>
        <position position="1"/>
    </location>
</feature>
<dbReference type="Proteomes" id="UP001652741">
    <property type="component" value="Unplaced"/>
</dbReference>
<dbReference type="InterPro" id="IPR006574">
    <property type="entry name" value="PRY"/>
</dbReference>
<evidence type="ECO:0000256" key="2">
    <source>
        <dbReference type="ARBA" id="ARBA00022737"/>
    </source>
</evidence>
<reference evidence="5" key="1">
    <citation type="submission" date="2025-08" db="UniProtKB">
        <authorList>
            <consortium name="RefSeq"/>
        </authorList>
    </citation>
    <scope>IDENTIFICATION</scope>
</reference>
<evidence type="ECO:0000256" key="1">
    <source>
        <dbReference type="ARBA" id="ARBA00022614"/>
    </source>
</evidence>
<organism evidence="4 5">
    <name type="scientific">Salmo salar</name>
    <name type="common">Atlantic salmon</name>
    <dbReference type="NCBI Taxonomy" id="8030"/>
    <lineage>
        <taxon>Eukaryota</taxon>
        <taxon>Metazoa</taxon>
        <taxon>Chordata</taxon>
        <taxon>Craniata</taxon>
        <taxon>Vertebrata</taxon>
        <taxon>Euteleostomi</taxon>
        <taxon>Actinopterygii</taxon>
        <taxon>Neopterygii</taxon>
        <taxon>Teleostei</taxon>
        <taxon>Protacanthopterygii</taxon>
        <taxon>Salmoniformes</taxon>
        <taxon>Salmonidae</taxon>
        <taxon>Salmoninae</taxon>
        <taxon>Salmo</taxon>
    </lineage>
</organism>
<proteinExistence type="predicted"/>
<dbReference type="PANTHER" id="PTHR24106">
    <property type="entry name" value="NACHT, LRR AND CARD DOMAINS-CONTAINING"/>
    <property type="match status" value="1"/>
</dbReference>
<evidence type="ECO:0000313" key="5">
    <source>
        <dbReference type="RefSeq" id="XP_045568730.1"/>
    </source>
</evidence>
<protein>
    <submittedName>
        <fullName evidence="5">Stonustoxin subunit beta-like</fullName>
    </submittedName>
</protein>
<gene>
    <name evidence="5" type="primary">LOC123733351</name>
</gene>
<dbReference type="Pfam" id="PF13765">
    <property type="entry name" value="PRY"/>
    <property type="match status" value="1"/>
</dbReference>
<name>A0ABM3ECD3_SALSA</name>
<sequence length="276" mass="31313">DLKDSEVKLLSAGLGNPHCKLETLRLSGCLVTEEGCASLVSALRSNPSHLRELDLSYNHPGDSGIRLLSAGLEDPHCRLEKLNVEHGGEYTMKPGLRKYVCDLTLDPNTVNRHLSLSEENRKVTCRTEEQPYPDHPERFYKDCRQVLCREGLTGRCYWEVEWSGADIGVTYKGISRRGDLHKCWLGSNDNSWSLECSDKRYRACHISKYTTIDVPSSSSHRVGVYLDWPSGTLSFYRASTYTLTHLHTFISTFTEPLYPGFRVYDECSSLSLCQKH</sequence>
<feature type="domain" description="B30.2/SPRY" evidence="3">
    <location>
        <begin position="83"/>
        <end position="276"/>
    </location>
</feature>
<dbReference type="InterPro" id="IPR051261">
    <property type="entry name" value="NLR"/>
</dbReference>